<evidence type="ECO:0000259" key="1">
    <source>
        <dbReference type="SMART" id="SM00579"/>
    </source>
</evidence>
<dbReference type="InterPro" id="IPR032675">
    <property type="entry name" value="LRR_dom_sf"/>
</dbReference>
<name>A0ABM3RP12_SPIOL</name>
<dbReference type="PANTHER" id="PTHR31639">
    <property type="entry name" value="F-BOX PROTEIN-LIKE"/>
    <property type="match status" value="1"/>
</dbReference>
<dbReference type="SUPFAM" id="SSF81383">
    <property type="entry name" value="F-box domain"/>
    <property type="match status" value="1"/>
</dbReference>
<proteinExistence type="predicted"/>
<dbReference type="RefSeq" id="XP_056697357.1">
    <property type="nucleotide sequence ID" value="XM_056841379.1"/>
</dbReference>
<dbReference type="Proteomes" id="UP000813463">
    <property type="component" value="Chromosome 4"/>
</dbReference>
<reference evidence="2" key="1">
    <citation type="journal article" date="2021" name="Nat. Commun.">
        <title>Genomic analyses provide insights into spinach domestication and the genetic basis of agronomic traits.</title>
        <authorList>
            <person name="Cai X."/>
            <person name="Sun X."/>
            <person name="Xu C."/>
            <person name="Sun H."/>
            <person name="Wang X."/>
            <person name="Ge C."/>
            <person name="Zhang Z."/>
            <person name="Wang Q."/>
            <person name="Fei Z."/>
            <person name="Jiao C."/>
            <person name="Wang Q."/>
        </authorList>
    </citation>
    <scope>NUCLEOTIDE SEQUENCE [LARGE SCALE GENOMIC DNA]</scope>
    <source>
        <strain evidence="2">cv. Varoflay</strain>
    </source>
</reference>
<gene>
    <name evidence="3" type="primary">LOC110780124</name>
</gene>
<dbReference type="InterPro" id="IPR006566">
    <property type="entry name" value="FBD"/>
</dbReference>
<accession>A0ABM3RP12</accession>
<dbReference type="InterPro" id="IPR036047">
    <property type="entry name" value="F-box-like_dom_sf"/>
</dbReference>
<reference evidence="3" key="2">
    <citation type="submission" date="2025-08" db="UniProtKB">
        <authorList>
            <consortium name="RefSeq"/>
        </authorList>
    </citation>
    <scope>IDENTIFICATION</scope>
    <source>
        <tissue evidence="3">Leaf</tissue>
    </source>
</reference>
<sequence>MASSNISLNTTDEVNQDLISNLPPIATEKIMKRLPIRMAARMSVLSTEWKNNWLSLRHLVFDQTFWEVIRDPQPVYIYGAAAEAEKVSRIVSNILLHHNGPLQKFYFFCPLYVKGEYLMKLKLRRFVLNPPPRDFKGFADLRSLELFMVKCDPDIFGSLVAGPRLTLLKLEHCIGFEHLIIDIPSLKTLVIKGAFPYLSFENVVRLATCCKLQHLEFWGLCQFSAAGGVAKSFPLKFNYLSKLCLISLNLGRIDVYHFGFGMIQSCPCIKELEISLTSNKNTLVPKLEYDDNFKLPHLRKVRVMGIKGSLAELKFIEYVLAISVVLEKFFFEFGYLEDANSKNLVLMNLLQLPRASPKVQLVCLKQ</sequence>
<organism evidence="2 3">
    <name type="scientific">Spinacia oleracea</name>
    <name type="common">Spinach</name>
    <dbReference type="NCBI Taxonomy" id="3562"/>
    <lineage>
        <taxon>Eukaryota</taxon>
        <taxon>Viridiplantae</taxon>
        <taxon>Streptophyta</taxon>
        <taxon>Embryophyta</taxon>
        <taxon>Tracheophyta</taxon>
        <taxon>Spermatophyta</taxon>
        <taxon>Magnoliopsida</taxon>
        <taxon>eudicotyledons</taxon>
        <taxon>Gunneridae</taxon>
        <taxon>Pentapetalae</taxon>
        <taxon>Caryophyllales</taxon>
        <taxon>Chenopodiaceae</taxon>
        <taxon>Chenopodioideae</taxon>
        <taxon>Anserineae</taxon>
        <taxon>Spinacia</taxon>
    </lineage>
</organism>
<dbReference type="GeneID" id="110780124"/>
<evidence type="ECO:0000313" key="3">
    <source>
        <dbReference type="RefSeq" id="XP_056697357.1"/>
    </source>
</evidence>
<dbReference type="Gene3D" id="3.80.10.10">
    <property type="entry name" value="Ribonuclease Inhibitor"/>
    <property type="match status" value="1"/>
</dbReference>
<feature type="domain" description="FBD" evidence="1">
    <location>
        <begin position="292"/>
        <end position="364"/>
    </location>
</feature>
<dbReference type="SUPFAM" id="SSF52047">
    <property type="entry name" value="RNI-like"/>
    <property type="match status" value="1"/>
</dbReference>
<dbReference type="SMART" id="SM00579">
    <property type="entry name" value="FBD"/>
    <property type="match status" value="1"/>
</dbReference>
<protein>
    <submittedName>
        <fullName evidence="3">F-box/FBD/LRR-repeat protein At1g13570-like</fullName>
    </submittedName>
</protein>
<evidence type="ECO:0000313" key="2">
    <source>
        <dbReference type="Proteomes" id="UP000813463"/>
    </source>
</evidence>
<keyword evidence="2" id="KW-1185">Reference proteome</keyword>
<dbReference type="PANTHER" id="PTHR31639:SF42">
    <property type="entry name" value="OS02G0160200 PROTEIN"/>
    <property type="match status" value="1"/>
</dbReference>